<proteinExistence type="inferred from homology"/>
<dbReference type="Gene3D" id="2.170.260.10">
    <property type="entry name" value="paz domain"/>
    <property type="match status" value="1"/>
</dbReference>
<dbReference type="InterPro" id="IPR003165">
    <property type="entry name" value="Piwi"/>
</dbReference>
<dbReference type="Proteomes" id="UP001583177">
    <property type="component" value="Unassembled WGS sequence"/>
</dbReference>
<dbReference type="CDD" id="cd04657">
    <property type="entry name" value="Piwi_ago-like"/>
    <property type="match status" value="1"/>
</dbReference>
<evidence type="ECO:0000256" key="1">
    <source>
        <dbReference type="RuleBase" id="RU361178"/>
    </source>
</evidence>
<dbReference type="SMART" id="SM00949">
    <property type="entry name" value="PAZ"/>
    <property type="match status" value="1"/>
</dbReference>
<dbReference type="Gene3D" id="3.30.420.10">
    <property type="entry name" value="Ribonuclease H-like superfamily/Ribonuclease H"/>
    <property type="match status" value="1"/>
</dbReference>
<keyword evidence="6" id="KW-1185">Reference proteome</keyword>
<dbReference type="InterPro" id="IPR032472">
    <property type="entry name" value="ArgoL2"/>
</dbReference>
<dbReference type="InterPro" id="IPR014811">
    <property type="entry name" value="ArgoL1"/>
</dbReference>
<evidence type="ECO:0000259" key="4">
    <source>
        <dbReference type="PROSITE" id="PS50822"/>
    </source>
</evidence>
<dbReference type="SUPFAM" id="SSF101690">
    <property type="entry name" value="PAZ domain"/>
    <property type="match status" value="1"/>
</dbReference>
<dbReference type="SMART" id="SM01163">
    <property type="entry name" value="DUF1785"/>
    <property type="match status" value="1"/>
</dbReference>
<dbReference type="Gene3D" id="3.40.50.2300">
    <property type="match status" value="1"/>
</dbReference>
<dbReference type="Pfam" id="PF02171">
    <property type="entry name" value="Piwi"/>
    <property type="match status" value="1"/>
</dbReference>
<evidence type="ECO:0000313" key="5">
    <source>
        <dbReference type="EMBL" id="KAL1861794.1"/>
    </source>
</evidence>
<feature type="region of interest" description="Disordered" evidence="2">
    <location>
        <begin position="1"/>
        <end position="114"/>
    </location>
</feature>
<dbReference type="InterPro" id="IPR012337">
    <property type="entry name" value="RNaseH-like_sf"/>
</dbReference>
<dbReference type="SUPFAM" id="SSF53098">
    <property type="entry name" value="Ribonuclease H-like"/>
    <property type="match status" value="1"/>
</dbReference>
<dbReference type="InterPro" id="IPR036397">
    <property type="entry name" value="RNaseH_sf"/>
</dbReference>
<sequence length="1040" mass="118001">MSRYQGGYLQVPSFDGPSDTRSQGSHHSGGGSRSHSRQTSQVSGSHVSASHPGSQAPGSAPPSNVGAPSGPSGSRPSSDVGGRSPPRGYPQPLGFDPGRDVQEPEFGSDFNKNIDLPPEAYVKGKLNIPFTPRPGLGTSGKKINVNVNQFRVTGMPSFDIFQYDVSVLPIDPKMKVSFMKTLWQSKQAKKMLKCHDKYGPFQFKWLHDGRKLAWSRNKIDEMRITVDMDDERNRMPRPGQNNKFHIIIRRSTYVRLASLKSYLEGSAGWSESVLVCMNFLDHLVRQFPSENMLAIKRNFYDYETKEWRPLDRRSVVHAIKGIYAAIRLCSSMKSGGLGLGLNVDVANTVFWHGAITLDKLVMSYVSTTKREWAFIDMKGIIQGMKPEQYQHEVTREYSAGQSDMFKMLRRFHKCKFHVFHRGKTQDPKTYTIQGFVWDANKFGMDGAHAQNYKFTKRSGETMTVAEHFQNQYRIRLQFPKMPLIETTRDGVFPMECCMMKEWQRYTWKLDPEQTAEMIKFAVTRPPVRQNAIMQNIRALRWHDDPYLKEFGVKINPQMQTTPARVLQNPVIQFGRKTTDPRTAGRWDLRDQTFADPNPRPLKSWAVIVVGGCLDQPTAYRFATAFAETYKKHGGKVENNVPKFFQLSMQYSKATADDIHKYYMETGKAFQADPDLIFFILQDKNVITYERLKKNMDIRLATLSQMVNVNHVQKCQAQYCSNVAMKVNAKLGGSTSRLAKVQFYDKSTMVIGVDVSHSGAGGQALSGPPASMAAMTMSMDRDAIKYQAVCQTNGHRCEVLKPETINSIFPDAVLRWCKRMKAAPDHVFYFRDGVAEGQFAQVMESEIAEVRKVLEKVGRNKPKITVIVATKRHHIRFFPPGGAGDKNGNPLPGTIIEHEITHPFHYDFYLCSHVAIQGTARPVHYHVIHDEVKYPIDKLQAMIYQQCYQYVRSTTPVSIHPAIYYAHLASARSRCHENIPASKKDPMLKFFKGQMGIKPKTETNSSSIDPAQSQPLMEIGGTEGMAKPRNIEFFKETMWYI</sequence>
<accession>A0ABR3WHD3</accession>
<dbReference type="CDD" id="cd02846">
    <property type="entry name" value="PAZ_argonaute_like"/>
    <property type="match status" value="1"/>
</dbReference>
<dbReference type="PROSITE" id="PS50822">
    <property type="entry name" value="PIWI"/>
    <property type="match status" value="1"/>
</dbReference>
<dbReference type="InterPro" id="IPR045246">
    <property type="entry name" value="Piwi_ago-like"/>
</dbReference>
<gene>
    <name evidence="5" type="primary">ago1</name>
    <name evidence="5" type="ORF">Daus18300_008610</name>
</gene>
<comment type="caution">
    <text evidence="5">The sequence shown here is derived from an EMBL/GenBank/DDBJ whole genome shotgun (WGS) entry which is preliminary data.</text>
</comment>
<dbReference type="EMBL" id="JAWRVE010000082">
    <property type="protein sequence ID" value="KAL1861794.1"/>
    <property type="molecule type" value="Genomic_DNA"/>
</dbReference>
<feature type="compositionally biased region" description="Low complexity" evidence="2">
    <location>
        <begin position="48"/>
        <end position="86"/>
    </location>
</feature>
<dbReference type="Pfam" id="PF16488">
    <property type="entry name" value="ArgoL2"/>
    <property type="match status" value="1"/>
</dbReference>
<organism evidence="5 6">
    <name type="scientific">Diaporthe australafricana</name>
    <dbReference type="NCBI Taxonomy" id="127596"/>
    <lineage>
        <taxon>Eukaryota</taxon>
        <taxon>Fungi</taxon>
        <taxon>Dikarya</taxon>
        <taxon>Ascomycota</taxon>
        <taxon>Pezizomycotina</taxon>
        <taxon>Sordariomycetes</taxon>
        <taxon>Sordariomycetidae</taxon>
        <taxon>Diaporthales</taxon>
        <taxon>Diaporthaceae</taxon>
        <taxon>Diaporthe</taxon>
    </lineage>
</organism>
<evidence type="ECO:0000259" key="3">
    <source>
        <dbReference type="PROSITE" id="PS50821"/>
    </source>
</evidence>
<feature type="domain" description="Piwi" evidence="4">
    <location>
        <begin position="675"/>
        <end position="969"/>
    </location>
</feature>
<dbReference type="InterPro" id="IPR036085">
    <property type="entry name" value="PAZ_dom_sf"/>
</dbReference>
<protein>
    <submittedName>
        <fullName evidence="5">Protein argonaute</fullName>
    </submittedName>
</protein>
<dbReference type="SMART" id="SM00950">
    <property type="entry name" value="Piwi"/>
    <property type="match status" value="1"/>
</dbReference>
<reference evidence="5 6" key="1">
    <citation type="journal article" date="2024" name="IMA Fungus">
        <title>IMA Genome - F19 : A genome assembly and annotation guide to empower mycologists, including annotated draft genome sequences of Ceratocystis pirilliformis, Diaporthe australafricana, Fusarium ophioides, Paecilomyces lecythidis, and Sporothrix stenoceras.</title>
        <authorList>
            <person name="Aylward J."/>
            <person name="Wilson A.M."/>
            <person name="Visagie C.M."/>
            <person name="Spraker J."/>
            <person name="Barnes I."/>
            <person name="Buitendag C."/>
            <person name="Ceriani C."/>
            <person name="Del Mar Angel L."/>
            <person name="du Plessis D."/>
            <person name="Fuchs T."/>
            <person name="Gasser K."/>
            <person name="Kramer D."/>
            <person name="Li W."/>
            <person name="Munsamy K."/>
            <person name="Piso A."/>
            <person name="Price J.L."/>
            <person name="Sonnekus B."/>
            <person name="Thomas C."/>
            <person name="van der Nest A."/>
            <person name="van Dijk A."/>
            <person name="van Heerden A."/>
            <person name="van Vuuren N."/>
            <person name="Yilmaz N."/>
            <person name="Duong T.A."/>
            <person name="van der Merwe N.A."/>
            <person name="Wingfield M.J."/>
            <person name="Wingfield B.D."/>
        </authorList>
    </citation>
    <scope>NUCLEOTIDE SEQUENCE [LARGE SCALE GENOMIC DNA]</scope>
    <source>
        <strain evidence="5 6">CMW 18300</strain>
    </source>
</reference>
<name>A0ABR3WHD3_9PEZI</name>
<evidence type="ECO:0000256" key="2">
    <source>
        <dbReference type="SAM" id="MobiDB-lite"/>
    </source>
</evidence>
<dbReference type="PROSITE" id="PS50821">
    <property type="entry name" value="PAZ"/>
    <property type="match status" value="1"/>
</dbReference>
<dbReference type="InterPro" id="IPR003100">
    <property type="entry name" value="PAZ_dom"/>
</dbReference>
<comment type="similarity">
    <text evidence="1">Belongs to the argonaute family.</text>
</comment>
<dbReference type="Pfam" id="PF02170">
    <property type="entry name" value="PAZ"/>
    <property type="match status" value="1"/>
</dbReference>
<dbReference type="PANTHER" id="PTHR22891">
    <property type="entry name" value="EUKARYOTIC TRANSLATION INITIATION FACTOR 2C"/>
    <property type="match status" value="1"/>
</dbReference>
<dbReference type="Pfam" id="PF16486">
    <property type="entry name" value="ArgoN"/>
    <property type="match status" value="1"/>
</dbReference>
<evidence type="ECO:0000313" key="6">
    <source>
        <dbReference type="Proteomes" id="UP001583177"/>
    </source>
</evidence>
<dbReference type="Pfam" id="PF08699">
    <property type="entry name" value="ArgoL1"/>
    <property type="match status" value="1"/>
</dbReference>
<feature type="domain" description="PAZ" evidence="3">
    <location>
        <begin position="385"/>
        <end position="501"/>
    </location>
</feature>
<dbReference type="InterPro" id="IPR032474">
    <property type="entry name" value="Argonaute_N"/>
</dbReference>